<dbReference type="Gene3D" id="1.10.10.10">
    <property type="entry name" value="Winged helix-like DNA-binding domain superfamily/Winged helix DNA-binding domain"/>
    <property type="match status" value="1"/>
</dbReference>
<evidence type="ECO:0000256" key="3">
    <source>
        <dbReference type="ARBA" id="ARBA00023163"/>
    </source>
</evidence>
<name>A0ABV5YA41_9ACTN</name>
<dbReference type="SUPFAM" id="SSF46785">
    <property type="entry name" value="Winged helix' DNA-binding domain"/>
    <property type="match status" value="1"/>
</dbReference>
<dbReference type="Gene3D" id="1.20.120.530">
    <property type="entry name" value="GntR ligand-binding domain-like"/>
    <property type="match status" value="1"/>
</dbReference>
<evidence type="ECO:0000256" key="2">
    <source>
        <dbReference type="ARBA" id="ARBA00023125"/>
    </source>
</evidence>
<dbReference type="InterPro" id="IPR008920">
    <property type="entry name" value="TF_FadR/GntR_C"/>
</dbReference>
<feature type="domain" description="HTH gntR-type" evidence="5">
    <location>
        <begin position="15"/>
        <end position="82"/>
    </location>
</feature>
<dbReference type="InterPro" id="IPR036390">
    <property type="entry name" value="WH_DNA-bd_sf"/>
</dbReference>
<evidence type="ECO:0000259" key="5">
    <source>
        <dbReference type="PROSITE" id="PS50949"/>
    </source>
</evidence>
<protein>
    <submittedName>
        <fullName evidence="6">GntR family transcriptional regulator</fullName>
    </submittedName>
</protein>
<keyword evidence="1" id="KW-0805">Transcription regulation</keyword>
<feature type="region of interest" description="Disordered" evidence="4">
    <location>
        <begin position="223"/>
        <end position="243"/>
    </location>
</feature>
<proteinExistence type="predicted"/>
<dbReference type="SUPFAM" id="SSF48008">
    <property type="entry name" value="GntR ligand-binding domain-like"/>
    <property type="match status" value="1"/>
</dbReference>
<keyword evidence="7" id="KW-1185">Reference proteome</keyword>
<keyword evidence="2" id="KW-0238">DNA-binding</keyword>
<dbReference type="Proteomes" id="UP001589627">
    <property type="component" value="Unassembled WGS sequence"/>
</dbReference>
<dbReference type="PRINTS" id="PR00035">
    <property type="entry name" value="HTHGNTR"/>
</dbReference>
<evidence type="ECO:0000313" key="6">
    <source>
        <dbReference type="EMBL" id="MFB9831896.1"/>
    </source>
</evidence>
<evidence type="ECO:0000256" key="1">
    <source>
        <dbReference type="ARBA" id="ARBA00023015"/>
    </source>
</evidence>
<accession>A0ABV5YA41</accession>
<dbReference type="EMBL" id="JBHLZP010000031">
    <property type="protein sequence ID" value="MFB9831896.1"/>
    <property type="molecule type" value="Genomic_DNA"/>
</dbReference>
<dbReference type="SMART" id="SM00895">
    <property type="entry name" value="FCD"/>
    <property type="match status" value="1"/>
</dbReference>
<dbReference type="PANTHER" id="PTHR43537">
    <property type="entry name" value="TRANSCRIPTIONAL REGULATOR, GNTR FAMILY"/>
    <property type="match status" value="1"/>
</dbReference>
<dbReference type="PROSITE" id="PS50949">
    <property type="entry name" value="HTH_GNTR"/>
    <property type="match status" value="1"/>
</dbReference>
<evidence type="ECO:0000256" key="4">
    <source>
        <dbReference type="SAM" id="MobiDB-lite"/>
    </source>
</evidence>
<dbReference type="RefSeq" id="WP_378196904.1">
    <property type="nucleotide sequence ID" value="NZ_JBHLZP010000031.1"/>
</dbReference>
<comment type="caution">
    <text evidence="6">The sequence shown here is derived from an EMBL/GenBank/DDBJ whole genome shotgun (WGS) entry which is preliminary data.</text>
</comment>
<dbReference type="Pfam" id="PF00392">
    <property type="entry name" value="GntR"/>
    <property type="match status" value="1"/>
</dbReference>
<dbReference type="InterPro" id="IPR036388">
    <property type="entry name" value="WH-like_DNA-bd_sf"/>
</dbReference>
<dbReference type="InterPro" id="IPR011711">
    <property type="entry name" value="GntR_C"/>
</dbReference>
<reference evidence="6 7" key="1">
    <citation type="submission" date="2024-09" db="EMBL/GenBank/DDBJ databases">
        <authorList>
            <person name="Sun Q."/>
            <person name="Mori K."/>
        </authorList>
    </citation>
    <scope>NUCLEOTIDE SEQUENCE [LARGE SCALE GENOMIC DNA]</scope>
    <source>
        <strain evidence="6 7">TBRC 0563</strain>
    </source>
</reference>
<keyword evidence="3" id="KW-0804">Transcription</keyword>
<dbReference type="CDD" id="cd07377">
    <property type="entry name" value="WHTH_GntR"/>
    <property type="match status" value="1"/>
</dbReference>
<evidence type="ECO:0000313" key="7">
    <source>
        <dbReference type="Proteomes" id="UP001589627"/>
    </source>
</evidence>
<organism evidence="6 7">
    <name type="scientific">Actinoallomurus acaciae</name>
    <dbReference type="NCBI Taxonomy" id="502577"/>
    <lineage>
        <taxon>Bacteria</taxon>
        <taxon>Bacillati</taxon>
        <taxon>Actinomycetota</taxon>
        <taxon>Actinomycetes</taxon>
        <taxon>Streptosporangiales</taxon>
        <taxon>Thermomonosporaceae</taxon>
        <taxon>Actinoallomurus</taxon>
    </lineage>
</organism>
<dbReference type="InterPro" id="IPR000524">
    <property type="entry name" value="Tscrpt_reg_HTH_GntR"/>
</dbReference>
<sequence length="243" mass="25821">MADIASGLRVERTPAPVRTQVLDNLRQAIVERRLLPGQRLIERELVEMTGVSRTSIREALRELTAEGLVTTIPNKGTIVASVSAEEARQLYEVRSTLEGLAGRLFTLNASRAQRGALAKALARIERLASRGSPLLAAKDSFYDVLFEGGGNDALRSVVAGLHARVSVLRSLSLAVEGRPAQSLAELQAIMKAFDAGDADAAAAACSRHVEEAGRVVLRALAEQEAREAEPPAPAKGARKGVSA</sequence>
<gene>
    <name evidence="6" type="ORF">ACFFNX_06810</name>
</gene>
<dbReference type="Pfam" id="PF07729">
    <property type="entry name" value="FCD"/>
    <property type="match status" value="1"/>
</dbReference>
<dbReference type="SMART" id="SM00345">
    <property type="entry name" value="HTH_GNTR"/>
    <property type="match status" value="1"/>
</dbReference>
<dbReference type="PANTHER" id="PTHR43537:SF24">
    <property type="entry name" value="GLUCONATE OPERON TRANSCRIPTIONAL REPRESSOR"/>
    <property type="match status" value="1"/>
</dbReference>